<sequence>MELRSQSRKTTQSMGNDNCGCLVGWPKAKKSKTDQVVSSGNWAQLPSVILYDVFSFLSQKDRINASSVCRNWRHVIFHPNFWNEFTFTIQAGQHEKTKYLSRTLSSLVKNAVIKFDSLTPVCMTEFTALLQNLSTNTKLKSLMLEPSHCRLVEPVEYCFDTLNYFSNLSEIIKIFCNFPLEKFSIGGCEELCQFVPQYLERLSNTRPEQVSILGLASVKDDPSNYLICEVDAVLFSAFRNLKILSIDYDALCDDVLDTLNGAENLKRLIVHVHGVWFGHPGTSNEAWAKFKQVHPTCEFRLTLIHAYEEVFHMENGILQIQMPLTHLKVFFCEHINVDVLNLLSSWYPQTLRSIMWVDSRSPDLEGTWDLVNRFRDAEINEPDPLVMAAWLCTKLEEVVLLGYKYYEEDLVAIARLRGNTLKNLEVASEDIISNEGCKIPTNLIEEMSKIFDRPWAPLKSSELHPVICNPTDGDSDEYLQPKVLADLHL</sequence>
<dbReference type="InterPro" id="IPR001810">
    <property type="entry name" value="F-box_dom"/>
</dbReference>
<reference evidence="3" key="1">
    <citation type="submission" date="2025-08" db="UniProtKB">
        <authorList>
            <consortium name="RefSeq"/>
        </authorList>
    </citation>
    <scope>IDENTIFICATION</scope>
    <source>
        <tissue evidence="3">Entire body</tissue>
    </source>
</reference>
<dbReference type="STRING" id="224129.A0A1W4XJH6"/>
<dbReference type="PROSITE" id="PS50181">
    <property type="entry name" value="FBOX"/>
    <property type="match status" value="1"/>
</dbReference>
<dbReference type="SMART" id="SM00256">
    <property type="entry name" value="FBOX"/>
    <property type="match status" value="1"/>
</dbReference>
<name>A0A1W4XJH6_AGRPL</name>
<dbReference type="FunCoup" id="A0A1W4XJH6">
    <property type="interactions" value="398"/>
</dbReference>
<dbReference type="AlphaFoldDB" id="A0A1W4XJH6"/>
<gene>
    <name evidence="3" type="primary">LOC108742026</name>
</gene>
<organism evidence="2 3">
    <name type="scientific">Agrilus planipennis</name>
    <name type="common">Emerald ash borer</name>
    <name type="synonym">Agrilus marcopoli</name>
    <dbReference type="NCBI Taxonomy" id="224129"/>
    <lineage>
        <taxon>Eukaryota</taxon>
        <taxon>Metazoa</taxon>
        <taxon>Ecdysozoa</taxon>
        <taxon>Arthropoda</taxon>
        <taxon>Hexapoda</taxon>
        <taxon>Insecta</taxon>
        <taxon>Pterygota</taxon>
        <taxon>Neoptera</taxon>
        <taxon>Endopterygota</taxon>
        <taxon>Coleoptera</taxon>
        <taxon>Polyphaga</taxon>
        <taxon>Elateriformia</taxon>
        <taxon>Buprestoidea</taxon>
        <taxon>Buprestidae</taxon>
        <taxon>Agrilinae</taxon>
        <taxon>Agrilus</taxon>
    </lineage>
</organism>
<dbReference type="InterPro" id="IPR032675">
    <property type="entry name" value="LRR_dom_sf"/>
</dbReference>
<dbReference type="GeneID" id="108742026"/>
<dbReference type="OrthoDB" id="8757000at2759"/>
<dbReference type="GO" id="GO:0031398">
    <property type="term" value="P:positive regulation of protein ubiquitination"/>
    <property type="evidence" value="ECO:0007669"/>
    <property type="project" value="TreeGrafter"/>
</dbReference>
<dbReference type="PANTHER" id="PTHR20933:SF3">
    <property type="entry name" value="F-BOX ONLY PROTEIN 33"/>
    <property type="match status" value="1"/>
</dbReference>
<protein>
    <submittedName>
        <fullName evidence="3">F-box only protein 33 isoform X1</fullName>
    </submittedName>
</protein>
<dbReference type="Gene3D" id="3.80.10.10">
    <property type="entry name" value="Ribonuclease Inhibitor"/>
    <property type="match status" value="1"/>
</dbReference>
<dbReference type="Pfam" id="PF12937">
    <property type="entry name" value="F-box-like"/>
    <property type="match status" value="1"/>
</dbReference>
<dbReference type="KEGG" id="apln:108742026"/>
<evidence type="ECO:0000313" key="2">
    <source>
        <dbReference type="Proteomes" id="UP000192223"/>
    </source>
</evidence>
<keyword evidence="2" id="KW-1185">Reference proteome</keyword>
<proteinExistence type="predicted"/>
<dbReference type="InParanoid" id="A0A1W4XJH6"/>
<evidence type="ECO:0000259" key="1">
    <source>
        <dbReference type="PROSITE" id="PS50181"/>
    </source>
</evidence>
<dbReference type="Proteomes" id="UP000192223">
    <property type="component" value="Unplaced"/>
</dbReference>
<dbReference type="SUPFAM" id="SSF81383">
    <property type="entry name" value="F-box domain"/>
    <property type="match status" value="1"/>
</dbReference>
<dbReference type="Gene3D" id="1.20.1280.50">
    <property type="match status" value="1"/>
</dbReference>
<dbReference type="RefSeq" id="XP_018332530.2">
    <property type="nucleotide sequence ID" value="XM_018477028.2"/>
</dbReference>
<dbReference type="InterPro" id="IPR036047">
    <property type="entry name" value="F-box-like_dom_sf"/>
</dbReference>
<evidence type="ECO:0000313" key="3">
    <source>
        <dbReference type="RefSeq" id="XP_018332530.2"/>
    </source>
</evidence>
<dbReference type="PANTHER" id="PTHR20933">
    <property type="entry name" value="F-BOX ONLY PROTEIN 33"/>
    <property type="match status" value="1"/>
</dbReference>
<feature type="domain" description="F-box" evidence="1">
    <location>
        <begin position="39"/>
        <end position="85"/>
    </location>
</feature>
<dbReference type="CDD" id="cd22104">
    <property type="entry name" value="F-box_FBXO33"/>
    <property type="match status" value="1"/>
</dbReference>
<accession>A0A1W4XJH6</accession>
<dbReference type="FunFam" id="1.20.1280.50:FF:000005">
    <property type="entry name" value="F-box/LRR-repeat protein 3 isoform X1"/>
    <property type="match status" value="1"/>
</dbReference>